<dbReference type="EMBL" id="LT934425">
    <property type="protein sequence ID" value="SOH02673.1"/>
    <property type="molecule type" value="Genomic_DNA"/>
</dbReference>
<dbReference type="Gene3D" id="3.40.190.10">
    <property type="entry name" value="Periplasmic binding protein-like II"/>
    <property type="match status" value="2"/>
</dbReference>
<dbReference type="GO" id="GO:0009234">
    <property type="term" value="P:menaquinone biosynthetic process"/>
    <property type="evidence" value="ECO:0007669"/>
    <property type="project" value="UniProtKB-UniRule"/>
</dbReference>
<reference evidence="6" key="1">
    <citation type="submission" date="2017-10" db="EMBL/GenBank/DDBJ databases">
        <authorList>
            <person name="Frank J."/>
        </authorList>
    </citation>
    <scope>NUCLEOTIDE SEQUENCE [LARGE SCALE GENOMIC DNA]</scope>
</reference>
<evidence type="ECO:0000256" key="3">
    <source>
        <dbReference type="ARBA" id="ARBA00023239"/>
    </source>
</evidence>
<protein>
    <recommendedName>
        <fullName evidence="4">Chorismate dehydratase</fullName>
        <ecNumber evidence="4">4.2.1.151</ecNumber>
    </recommendedName>
    <alternativeName>
        <fullName evidence="4">Menaquinone biosynthetic enzyme MqnA</fullName>
    </alternativeName>
</protein>
<proteinExistence type="inferred from homology"/>
<keyword evidence="3 4" id="KW-0456">Lyase</keyword>
<dbReference type="KEGG" id="kst:KSMBR1_0153"/>
<sequence>MKSKVIEASLSKNKDLGKCNMTEKIRIGIVPYMNAKPLIYGLECHKDSIELLFEVPSLLPGMLNNDRIDVALIPSIEYFRNGCFAIIPHIAIASHGAVESVKIFSKVPIANIQTAALDTSSLTSRALTRIILHGQYHLTPGYTQFNEQYNIAETRADAVLIIGDNAIKAADNGYVTLDLGQAWYEYTRLPFVYAVWVVKRGRKIPGLNELLLNSKKMGIQHIKEIAVSEAKRLNISFDTCLHYLTNAIQYDLEKEEIQGLKKFYQCAVAIELAPKGERVIFNDT</sequence>
<dbReference type="PANTHER" id="PTHR37690:SF1">
    <property type="entry name" value="CHORISMATE DEHYDRATASE"/>
    <property type="match status" value="1"/>
</dbReference>
<gene>
    <name evidence="4" type="primary">mqnA</name>
    <name evidence="5" type="ORF">KSMBR1_0153</name>
</gene>
<dbReference type="Proteomes" id="UP000221734">
    <property type="component" value="Chromosome Kuenenia_stuttgartiensis_MBR1"/>
</dbReference>
<dbReference type="GO" id="GO:0016836">
    <property type="term" value="F:hydro-lyase activity"/>
    <property type="evidence" value="ECO:0007669"/>
    <property type="project" value="UniProtKB-UniRule"/>
</dbReference>
<dbReference type="UniPathway" id="UPA00079"/>
<comment type="similarity">
    <text evidence="4">Belongs to the MqnA/MqnD family. MqnA subfamily.</text>
</comment>
<comment type="function">
    <text evidence="4">Catalyzes the dehydration of chorismate into 3-[(1-carboxyvinyl)oxy]benzoate, a step in the biosynthesis of menaquinone (MK, vitamin K2).</text>
</comment>
<evidence type="ECO:0000313" key="6">
    <source>
        <dbReference type="Proteomes" id="UP000221734"/>
    </source>
</evidence>
<dbReference type="Pfam" id="PF02621">
    <property type="entry name" value="VitK2_biosynth"/>
    <property type="match status" value="1"/>
</dbReference>
<dbReference type="InterPro" id="IPR030868">
    <property type="entry name" value="MqnA"/>
</dbReference>
<dbReference type="InterPro" id="IPR003773">
    <property type="entry name" value="Menaquinone_biosynth"/>
</dbReference>
<name>A0A2C9CAT0_KUEST</name>
<evidence type="ECO:0000256" key="1">
    <source>
        <dbReference type="ARBA" id="ARBA00004863"/>
    </source>
</evidence>
<accession>A0A2C9CAT0</accession>
<evidence type="ECO:0000256" key="4">
    <source>
        <dbReference type="HAMAP-Rule" id="MF_00995"/>
    </source>
</evidence>
<dbReference type="OrthoDB" id="9810112at2"/>
<comment type="pathway">
    <text evidence="1 4">Quinol/quinone metabolism; menaquinone biosynthesis.</text>
</comment>
<dbReference type="CDD" id="cd13634">
    <property type="entry name" value="PBP2_Sco4506"/>
    <property type="match status" value="1"/>
</dbReference>
<dbReference type="SUPFAM" id="SSF53850">
    <property type="entry name" value="Periplasmic binding protein-like II"/>
    <property type="match status" value="1"/>
</dbReference>
<keyword evidence="6" id="KW-1185">Reference proteome</keyword>
<dbReference type="HAMAP" id="MF_00995">
    <property type="entry name" value="MqnA"/>
    <property type="match status" value="1"/>
</dbReference>
<dbReference type="EC" id="4.2.1.151" evidence="4"/>
<dbReference type="PANTHER" id="PTHR37690">
    <property type="entry name" value="CHORISMATE DEHYDRATASE"/>
    <property type="match status" value="1"/>
</dbReference>
<evidence type="ECO:0000313" key="5">
    <source>
        <dbReference type="EMBL" id="SOH02673.1"/>
    </source>
</evidence>
<evidence type="ECO:0000256" key="2">
    <source>
        <dbReference type="ARBA" id="ARBA00022428"/>
    </source>
</evidence>
<organism evidence="5 6">
    <name type="scientific">Kuenenia stuttgartiensis</name>
    <dbReference type="NCBI Taxonomy" id="174633"/>
    <lineage>
        <taxon>Bacteria</taxon>
        <taxon>Pseudomonadati</taxon>
        <taxon>Planctomycetota</taxon>
        <taxon>Candidatus Brocadiia</taxon>
        <taxon>Candidatus Brocadiales</taxon>
        <taxon>Candidatus Brocadiaceae</taxon>
        <taxon>Candidatus Kuenenia</taxon>
    </lineage>
</organism>
<dbReference type="AlphaFoldDB" id="A0A2C9CAT0"/>
<comment type="catalytic activity">
    <reaction evidence="4">
        <text>chorismate = 3-[(1-carboxyvinyl)-oxy]benzoate + H2O</text>
        <dbReference type="Rhea" id="RHEA:40051"/>
        <dbReference type="ChEBI" id="CHEBI:15377"/>
        <dbReference type="ChEBI" id="CHEBI:29748"/>
        <dbReference type="ChEBI" id="CHEBI:76981"/>
        <dbReference type="EC" id="4.2.1.151"/>
    </reaction>
</comment>
<dbReference type="RefSeq" id="WP_099323613.1">
    <property type="nucleotide sequence ID" value="NZ_LT934425.1"/>
</dbReference>
<keyword evidence="2 4" id="KW-0474">Menaquinone biosynthesis</keyword>